<comment type="similarity">
    <text evidence="2">Belongs to the GSP J family.</text>
</comment>
<dbReference type="Proteomes" id="UP000037564">
    <property type="component" value="Unassembled WGS sequence"/>
</dbReference>
<dbReference type="NCBIfam" id="TIGR02532">
    <property type="entry name" value="IV_pilin_GFxxxE"/>
    <property type="match status" value="1"/>
</dbReference>
<dbReference type="InterPro" id="IPR012902">
    <property type="entry name" value="N_methyl_site"/>
</dbReference>
<dbReference type="Gene3D" id="2.10.70.20">
    <property type="entry name" value="gspk-gspi-gspj complex like domains"/>
    <property type="match status" value="1"/>
</dbReference>
<dbReference type="Pfam" id="PF11612">
    <property type="entry name" value="T2SSJ"/>
    <property type="match status" value="1"/>
</dbReference>
<evidence type="ECO:0000313" key="10">
    <source>
        <dbReference type="EMBL" id="KNF71164.1"/>
    </source>
</evidence>
<dbReference type="EMBL" id="LGZN01000013">
    <property type="protein sequence ID" value="KNF71164.1"/>
    <property type="molecule type" value="Genomic_DNA"/>
</dbReference>
<comment type="subcellular location">
    <subcellularLocation>
        <location evidence="1">Cell inner membrane</location>
        <topology evidence="1">Single-pass membrane protein</topology>
    </subcellularLocation>
</comment>
<dbReference type="GO" id="GO:0015628">
    <property type="term" value="P:protein secretion by the type II secretion system"/>
    <property type="evidence" value="ECO:0007669"/>
    <property type="project" value="InterPro"/>
</dbReference>
<evidence type="ECO:0000256" key="2">
    <source>
        <dbReference type="ARBA" id="ARBA00011084"/>
    </source>
</evidence>
<organism evidence="10 11">
    <name type="scientific">Escherichia coli</name>
    <dbReference type="NCBI Taxonomy" id="562"/>
    <lineage>
        <taxon>Bacteria</taxon>
        <taxon>Pseudomonadati</taxon>
        <taxon>Pseudomonadota</taxon>
        <taxon>Gammaproteobacteria</taxon>
        <taxon>Enterobacterales</taxon>
        <taxon>Enterobacteriaceae</taxon>
        <taxon>Escherichia</taxon>
    </lineage>
</organism>
<evidence type="ECO:0000256" key="1">
    <source>
        <dbReference type="ARBA" id="ARBA00004377"/>
    </source>
</evidence>
<sequence>MSEQQVRGFTLLEMLLALAIVSALTLSAFQVLQSGMRADELSRNKVHRLAELQRAFSQMEQDFTQMIQRSARGSERMLLAAPHQLQSDDWGVTFTRNSWQNPLGMLPRSELQRVGYRLRHQQLERLSNFYVDQPSSVSPGVRVLLSSVEAFRLRFYANGTWRESWDSAAQLPQGIEVTLVVDDFAQLTRLFLISEGSEQ</sequence>
<evidence type="ECO:0000256" key="3">
    <source>
        <dbReference type="ARBA" id="ARBA00021539"/>
    </source>
</evidence>
<evidence type="ECO:0000256" key="8">
    <source>
        <dbReference type="ARBA" id="ARBA00022989"/>
    </source>
</evidence>
<dbReference type="GO" id="GO:0015627">
    <property type="term" value="C:type II protein secretion system complex"/>
    <property type="evidence" value="ECO:0007669"/>
    <property type="project" value="InterPro"/>
</dbReference>
<accession>A0A0B0VPD8</accession>
<evidence type="ECO:0000256" key="5">
    <source>
        <dbReference type="ARBA" id="ARBA00022481"/>
    </source>
</evidence>
<dbReference type="NCBIfam" id="TIGR01711">
    <property type="entry name" value="gspJ"/>
    <property type="match status" value="1"/>
</dbReference>
<keyword evidence="9" id="KW-0472">Membrane</keyword>
<keyword evidence="4" id="KW-1003">Cell membrane</keyword>
<comment type="caution">
    <text evidence="10">The sequence shown here is derived from an EMBL/GenBank/DDBJ whole genome shotgun (WGS) entry which is preliminary data.</text>
</comment>
<dbReference type="GO" id="GO:0005886">
    <property type="term" value="C:plasma membrane"/>
    <property type="evidence" value="ECO:0007669"/>
    <property type="project" value="UniProtKB-SubCell"/>
</dbReference>
<evidence type="ECO:0000256" key="7">
    <source>
        <dbReference type="ARBA" id="ARBA00022692"/>
    </source>
</evidence>
<reference evidence="10 11" key="1">
    <citation type="submission" date="2015-07" db="EMBL/GenBank/DDBJ databases">
        <title>Genome sequences of 64 non-O157:H7 Shiga toxin-producing Escherichia coli strains.</title>
        <authorList>
            <person name="Gonzalez-Escalona N."/>
            <person name="Toro M."/>
            <person name="Timme R."/>
            <person name="Payne J."/>
        </authorList>
    </citation>
    <scope>NUCLEOTIDE SEQUENCE [LARGE SCALE GENOMIC DNA]</scope>
    <source>
        <strain evidence="10 11">CFSAN026843</strain>
    </source>
</reference>
<dbReference type="PROSITE" id="PS00409">
    <property type="entry name" value="PROKAR_NTER_METHYL"/>
    <property type="match status" value="1"/>
</dbReference>
<dbReference type="Gene3D" id="3.10.610.10">
    <property type="entry name" value="GSPII I/J protein-like"/>
    <property type="match status" value="1"/>
</dbReference>
<dbReference type="InterPro" id="IPR010055">
    <property type="entry name" value="T2SS_protein-GspJ"/>
</dbReference>
<dbReference type="Pfam" id="PF07963">
    <property type="entry name" value="N_methyl"/>
    <property type="match status" value="1"/>
</dbReference>
<evidence type="ECO:0000256" key="6">
    <source>
        <dbReference type="ARBA" id="ARBA00022519"/>
    </source>
</evidence>
<proteinExistence type="inferred from homology"/>
<dbReference type="InterPro" id="IPR051621">
    <property type="entry name" value="T2SS_protein_J"/>
</dbReference>
<keyword evidence="7" id="KW-0812">Transmembrane</keyword>
<dbReference type="PANTHER" id="PTHR39583">
    <property type="entry name" value="TYPE II SECRETION SYSTEM PROTEIN J-RELATED"/>
    <property type="match status" value="1"/>
</dbReference>
<dbReference type="PATRIC" id="fig|562.7396.peg.713"/>
<gene>
    <name evidence="10" type="ORF">WR15_04740</name>
</gene>
<keyword evidence="5" id="KW-0488">Methylation</keyword>
<protein>
    <recommendedName>
        <fullName evidence="3">Type II secretion system protein J</fullName>
    </recommendedName>
</protein>
<keyword evidence="8" id="KW-1133">Transmembrane helix</keyword>
<dbReference type="PANTHER" id="PTHR39583:SF2">
    <property type="entry name" value="TYPE II SECRETION SYSTEM PROTEIN J"/>
    <property type="match status" value="1"/>
</dbReference>
<dbReference type="AlphaFoldDB" id="A0A0B0VPD8"/>
<keyword evidence="6" id="KW-0997">Cell inner membrane</keyword>
<dbReference type="RefSeq" id="WP_000003574.1">
    <property type="nucleotide sequence ID" value="NZ_BFZV01000008.1"/>
</dbReference>
<name>A0A0B0VPD8_ECOLX</name>
<evidence type="ECO:0000313" key="11">
    <source>
        <dbReference type="Proteomes" id="UP000037564"/>
    </source>
</evidence>
<evidence type="ECO:0000256" key="4">
    <source>
        <dbReference type="ARBA" id="ARBA00022475"/>
    </source>
</evidence>
<dbReference type="SUPFAM" id="SSF54523">
    <property type="entry name" value="Pili subunits"/>
    <property type="match status" value="1"/>
</dbReference>
<evidence type="ECO:0000256" key="9">
    <source>
        <dbReference type="ARBA" id="ARBA00023136"/>
    </source>
</evidence>
<dbReference type="InterPro" id="IPR045584">
    <property type="entry name" value="Pilin-like"/>
</dbReference>